<dbReference type="PANTHER" id="PTHR47073">
    <property type="entry name" value="PROTEIN ANTI-SILENCING 1"/>
    <property type="match status" value="1"/>
</dbReference>
<evidence type="ECO:0000256" key="1">
    <source>
        <dbReference type="PROSITE-ProRule" id="PRU00176"/>
    </source>
</evidence>
<feature type="compositionally biased region" description="Basic and acidic residues" evidence="2">
    <location>
        <begin position="313"/>
        <end position="323"/>
    </location>
</feature>
<evidence type="ECO:0000313" key="4">
    <source>
        <dbReference type="EMBL" id="KAA8541868.1"/>
    </source>
</evidence>
<dbReference type="AlphaFoldDB" id="A0A5J5BGW4"/>
<dbReference type="PROSITE" id="PS50102">
    <property type="entry name" value="RRM"/>
    <property type="match status" value="1"/>
</dbReference>
<dbReference type="InterPro" id="IPR035979">
    <property type="entry name" value="RBD_domain_sf"/>
</dbReference>
<dbReference type="Proteomes" id="UP000325577">
    <property type="component" value="Linkage Group LG12"/>
</dbReference>
<accession>A0A5J5BGW4</accession>
<dbReference type="InterPro" id="IPR012677">
    <property type="entry name" value="Nucleotide-bd_a/b_plait_sf"/>
</dbReference>
<feature type="region of interest" description="Disordered" evidence="2">
    <location>
        <begin position="234"/>
        <end position="279"/>
    </location>
</feature>
<dbReference type="InterPro" id="IPR000504">
    <property type="entry name" value="RRM_dom"/>
</dbReference>
<evidence type="ECO:0000259" key="3">
    <source>
        <dbReference type="PROSITE" id="PS50102"/>
    </source>
</evidence>
<dbReference type="EMBL" id="CM018035">
    <property type="protein sequence ID" value="KAA8541868.1"/>
    <property type="molecule type" value="Genomic_DNA"/>
</dbReference>
<dbReference type="CDD" id="cd00590">
    <property type="entry name" value="RRM_SF"/>
    <property type="match status" value="1"/>
</dbReference>
<dbReference type="SUPFAM" id="SSF54928">
    <property type="entry name" value="RNA-binding domain, RBD"/>
    <property type="match status" value="1"/>
</dbReference>
<evidence type="ECO:0000256" key="2">
    <source>
        <dbReference type="SAM" id="MobiDB-lite"/>
    </source>
</evidence>
<dbReference type="OrthoDB" id="1896853at2759"/>
<sequence>MLHLGEASEKQNIEFSWGSKRRIVGPNKDIHLYESFTYDGVEYFLYDSVYLWRDNQPDPDIGKLGKGLSNINFLEAICGKCNVVCTSKDRRNPQASGEELRMADYIFYRTFDVGSCRISDTFADMIAGTEVVHFFNRKNNQKLMTCPELQANLKEKTGNSSSFSKGEVTNARNAVNNGKSGISTNRVAKESKIPAPSLDIFYKNTTLRPKTSIDKDGTRAARISCSEVENREKAKLYEELSPTGISDNRPPKKRKTQGSSESSKDPAKLLDPPPRLPDYREKFLDAKDSVGNRRLLKGVSSHDNANNISHEAAAQREQDRGTKTDSQIMEVTRRPDVDTRNWFKQQSWEERMQRAQEKGTLVLLENLDPSYTSSEVEDLVWNAFKAKVDAKMVQHSSFSSPHYGQAFVIFKSRDAAECAISELNRKCLMLNGRPIVGCRGTIREPGKPTRFIGHLVIPKVKFQRQREEMRDAVSTSHYSQPNTIEFDMAIEWRGLQEKSNLWWEALNKQQAKEIEDLRSRLKNPSFK</sequence>
<organism evidence="4 5">
    <name type="scientific">Nyssa sinensis</name>
    <dbReference type="NCBI Taxonomy" id="561372"/>
    <lineage>
        <taxon>Eukaryota</taxon>
        <taxon>Viridiplantae</taxon>
        <taxon>Streptophyta</taxon>
        <taxon>Embryophyta</taxon>
        <taxon>Tracheophyta</taxon>
        <taxon>Spermatophyta</taxon>
        <taxon>Magnoliopsida</taxon>
        <taxon>eudicotyledons</taxon>
        <taxon>Gunneridae</taxon>
        <taxon>Pentapetalae</taxon>
        <taxon>asterids</taxon>
        <taxon>Cornales</taxon>
        <taxon>Nyssaceae</taxon>
        <taxon>Nyssa</taxon>
    </lineage>
</organism>
<feature type="domain" description="RRM" evidence="3">
    <location>
        <begin position="360"/>
        <end position="435"/>
    </location>
</feature>
<keyword evidence="1" id="KW-0694">RNA-binding</keyword>
<dbReference type="GO" id="GO:0003723">
    <property type="term" value="F:RNA binding"/>
    <property type="evidence" value="ECO:0007669"/>
    <property type="project" value="UniProtKB-UniRule"/>
</dbReference>
<protein>
    <recommendedName>
        <fullName evidence="3">RRM domain-containing protein</fullName>
    </recommendedName>
</protein>
<dbReference type="Pfam" id="PF00076">
    <property type="entry name" value="RRM_1"/>
    <property type="match status" value="1"/>
</dbReference>
<feature type="region of interest" description="Disordered" evidence="2">
    <location>
        <begin position="298"/>
        <end position="327"/>
    </location>
</feature>
<gene>
    <name evidence="4" type="ORF">F0562_023020</name>
</gene>
<dbReference type="Gene3D" id="3.30.70.330">
    <property type="match status" value="1"/>
</dbReference>
<keyword evidence="5" id="KW-1185">Reference proteome</keyword>
<name>A0A5J5BGW4_9ASTE</name>
<proteinExistence type="predicted"/>
<evidence type="ECO:0000313" key="5">
    <source>
        <dbReference type="Proteomes" id="UP000325577"/>
    </source>
</evidence>
<reference evidence="4 5" key="1">
    <citation type="submission" date="2019-09" db="EMBL/GenBank/DDBJ databases">
        <title>A chromosome-level genome assembly of the Chinese tupelo Nyssa sinensis.</title>
        <authorList>
            <person name="Yang X."/>
            <person name="Kang M."/>
            <person name="Yang Y."/>
            <person name="Xiong H."/>
            <person name="Wang M."/>
            <person name="Zhang Z."/>
            <person name="Wang Z."/>
            <person name="Wu H."/>
            <person name="Ma T."/>
            <person name="Liu J."/>
            <person name="Xi Z."/>
        </authorList>
    </citation>
    <scope>NUCLEOTIDE SEQUENCE [LARGE SCALE GENOMIC DNA]</scope>
    <source>
        <strain evidence="4">J267</strain>
        <tissue evidence="4">Leaf</tissue>
    </source>
</reference>
<dbReference type="PANTHER" id="PTHR47073:SF7">
    <property type="entry name" value="BAH DOMAIN-CONTAINING PROTEIN"/>
    <property type="match status" value="1"/>
</dbReference>